<dbReference type="Pfam" id="PF01209">
    <property type="entry name" value="Ubie_methyltran"/>
    <property type="match status" value="1"/>
</dbReference>
<dbReference type="PROSITE" id="PS01183">
    <property type="entry name" value="UBIE_1"/>
    <property type="match status" value="1"/>
</dbReference>
<dbReference type="EC" id="2.1.1.163" evidence="4"/>
<comment type="function">
    <text evidence="4">Methyltransferase required for the conversion of demethylmenaquinol (DMKH2) to menaquinol (MKH2).</text>
</comment>
<dbReference type="GO" id="GO:0009234">
    <property type="term" value="P:menaquinone biosynthetic process"/>
    <property type="evidence" value="ECO:0007669"/>
    <property type="project" value="UniProtKB-UniRule"/>
</dbReference>
<evidence type="ECO:0000313" key="5">
    <source>
        <dbReference type="EMBL" id="OHA64334.1"/>
    </source>
</evidence>
<dbReference type="CDD" id="cd02440">
    <property type="entry name" value="AdoMet_MTases"/>
    <property type="match status" value="1"/>
</dbReference>
<keyword evidence="2 4" id="KW-0808">Transferase</keyword>
<dbReference type="PANTHER" id="PTHR43591">
    <property type="entry name" value="METHYLTRANSFERASE"/>
    <property type="match status" value="1"/>
</dbReference>
<evidence type="ECO:0000256" key="3">
    <source>
        <dbReference type="ARBA" id="ARBA00022691"/>
    </source>
</evidence>
<accession>A0A1G2QUP0</accession>
<gene>
    <name evidence="4" type="primary">menG</name>
    <name evidence="5" type="ORF">A2843_02545</name>
</gene>
<sequence>MFMNKTKTRIEQMFSAIVPRYDLMNRLLSGGMDKRWRSRLVKALELSPGNKVLDLCAGTGDVALEIVRQVPGVSVVALDFSSSMLEEGRKKAAQARAQEKIRFEVGDATALSFPDNSFDASAMAFGLRNVEDARKGIAEMARVLKPGGRGAILEFSRPSNSLLRLGSRLYIRIMVPLLGGLFSQKSAYQYLADSIEEFTQNVNVPKLMEQGFGQVQARPLMFGVVSLYTGKKR</sequence>
<dbReference type="SUPFAM" id="SSF53335">
    <property type="entry name" value="S-adenosyl-L-methionine-dependent methyltransferases"/>
    <property type="match status" value="1"/>
</dbReference>
<keyword evidence="1 4" id="KW-0489">Methyltransferase</keyword>
<protein>
    <recommendedName>
        <fullName evidence="4">Demethylmenaquinone methyltransferase</fullName>
        <ecNumber evidence="4">2.1.1.163</ecNumber>
    </recommendedName>
</protein>
<dbReference type="GO" id="GO:0032259">
    <property type="term" value="P:methylation"/>
    <property type="evidence" value="ECO:0007669"/>
    <property type="project" value="UniProtKB-KW"/>
</dbReference>
<dbReference type="Gene3D" id="3.40.50.150">
    <property type="entry name" value="Vaccinia Virus protein VP39"/>
    <property type="match status" value="1"/>
</dbReference>
<dbReference type="InterPro" id="IPR029063">
    <property type="entry name" value="SAM-dependent_MTases_sf"/>
</dbReference>
<feature type="binding site" evidence="4">
    <location>
        <position position="79"/>
    </location>
    <ligand>
        <name>S-adenosyl-L-methionine</name>
        <dbReference type="ChEBI" id="CHEBI:59789"/>
    </ligand>
</feature>
<comment type="caution">
    <text evidence="5">The sequence shown here is derived from an EMBL/GenBank/DDBJ whole genome shotgun (WGS) entry which is preliminary data.</text>
</comment>
<comment type="caution">
    <text evidence="4">Lacks conserved residue(s) required for the propagation of feature annotation.</text>
</comment>
<dbReference type="NCBIfam" id="TIGR01934">
    <property type="entry name" value="MenG_MenH_UbiE"/>
    <property type="match status" value="1"/>
</dbReference>
<dbReference type="InterPro" id="IPR004033">
    <property type="entry name" value="UbiE/COQ5_MeTrFase"/>
</dbReference>
<proteinExistence type="inferred from homology"/>
<dbReference type="InterPro" id="IPR023576">
    <property type="entry name" value="UbiE/COQ5_MeTrFase_CS"/>
</dbReference>
<evidence type="ECO:0000256" key="4">
    <source>
        <dbReference type="HAMAP-Rule" id="MF_01813"/>
    </source>
</evidence>
<keyword evidence="3 4" id="KW-0949">S-adenosyl-L-methionine</keyword>
<evidence type="ECO:0000313" key="6">
    <source>
        <dbReference type="Proteomes" id="UP000178170"/>
    </source>
</evidence>
<feature type="binding site" evidence="4">
    <location>
        <position position="59"/>
    </location>
    <ligand>
        <name>S-adenosyl-L-methionine</name>
        <dbReference type="ChEBI" id="CHEBI:59789"/>
    </ligand>
</feature>
<dbReference type="GO" id="GO:0043770">
    <property type="term" value="F:demethylmenaquinone methyltransferase activity"/>
    <property type="evidence" value="ECO:0007669"/>
    <property type="project" value="UniProtKB-UniRule"/>
</dbReference>
<dbReference type="EMBL" id="MHTS01000017">
    <property type="protein sequence ID" value="OHA64334.1"/>
    <property type="molecule type" value="Genomic_DNA"/>
</dbReference>
<feature type="binding site" evidence="4">
    <location>
        <begin position="107"/>
        <end position="108"/>
    </location>
    <ligand>
        <name>S-adenosyl-L-methionine</name>
        <dbReference type="ChEBI" id="CHEBI:59789"/>
    </ligand>
</feature>
<evidence type="ECO:0000256" key="1">
    <source>
        <dbReference type="ARBA" id="ARBA00022603"/>
    </source>
</evidence>
<dbReference type="HAMAP" id="MF_01813">
    <property type="entry name" value="MenG_UbiE_methyltr"/>
    <property type="match status" value="1"/>
</dbReference>
<name>A0A1G2QUP0_9BACT</name>
<dbReference type="PANTHER" id="PTHR43591:SF24">
    <property type="entry name" value="2-METHOXY-6-POLYPRENYL-1,4-BENZOQUINOL METHYLASE, MITOCHONDRIAL"/>
    <property type="match status" value="1"/>
</dbReference>
<comment type="pathway">
    <text evidence="4">Quinol/quinone metabolism; menaquinone biosynthesis; menaquinol from 1,4-dihydroxy-2-naphthoate: step 2/2.</text>
</comment>
<organism evidence="5 6">
    <name type="scientific">Candidatus Wildermuthbacteria bacterium RIFCSPHIGHO2_01_FULL_48_27b</name>
    <dbReference type="NCBI Taxonomy" id="1802447"/>
    <lineage>
        <taxon>Bacteria</taxon>
        <taxon>Candidatus Wildermuthiibacteriota</taxon>
    </lineage>
</organism>
<reference evidence="5 6" key="1">
    <citation type="journal article" date="2016" name="Nat. Commun.">
        <title>Thousands of microbial genomes shed light on interconnected biogeochemical processes in an aquifer system.</title>
        <authorList>
            <person name="Anantharaman K."/>
            <person name="Brown C.T."/>
            <person name="Hug L.A."/>
            <person name="Sharon I."/>
            <person name="Castelle C.J."/>
            <person name="Probst A.J."/>
            <person name="Thomas B.C."/>
            <person name="Singh A."/>
            <person name="Wilkins M.J."/>
            <person name="Karaoz U."/>
            <person name="Brodie E.L."/>
            <person name="Williams K.H."/>
            <person name="Hubbard S.S."/>
            <person name="Banfield J.F."/>
        </authorList>
    </citation>
    <scope>NUCLEOTIDE SEQUENCE [LARGE SCALE GENOMIC DNA]</scope>
</reference>
<dbReference type="AlphaFoldDB" id="A0A1G2QUP0"/>
<dbReference type="Proteomes" id="UP000178170">
    <property type="component" value="Unassembled WGS sequence"/>
</dbReference>
<dbReference type="PROSITE" id="PS51608">
    <property type="entry name" value="SAM_MT_UBIE"/>
    <property type="match status" value="1"/>
</dbReference>
<dbReference type="NCBIfam" id="NF001244">
    <property type="entry name" value="PRK00216.1-5"/>
    <property type="match status" value="1"/>
</dbReference>
<comment type="similarity">
    <text evidence="4">Belongs to the class I-like SAM-binding methyltransferase superfamily. MenG/UbiE family.</text>
</comment>
<keyword evidence="4" id="KW-0474">Menaquinone biosynthesis</keyword>
<evidence type="ECO:0000256" key="2">
    <source>
        <dbReference type="ARBA" id="ARBA00022679"/>
    </source>
</evidence>
<comment type="catalytic activity">
    <reaction evidence="4">
        <text>a 2-demethylmenaquinol + S-adenosyl-L-methionine = a menaquinol + S-adenosyl-L-homocysteine + H(+)</text>
        <dbReference type="Rhea" id="RHEA:42640"/>
        <dbReference type="Rhea" id="RHEA-COMP:9539"/>
        <dbReference type="Rhea" id="RHEA-COMP:9563"/>
        <dbReference type="ChEBI" id="CHEBI:15378"/>
        <dbReference type="ChEBI" id="CHEBI:18151"/>
        <dbReference type="ChEBI" id="CHEBI:55437"/>
        <dbReference type="ChEBI" id="CHEBI:57856"/>
        <dbReference type="ChEBI" id="CHEBI:59789"/>
        <dbReference type="EC" id="2.1.1.163"/>
    </reaction>
</comment>
<dbReference type="UniPathway" id="UPA00079">
    <property type="reaction ID" value="UER00169"/>
</dbReference>